<keyword evidence="2 8" id="KW-0436">Ligase</keyword>
<dbReference type="CDD" id="cd00806">
    <property type="entry name" value="TrpRS_core"/>
    <property type="match status" value="1"/>
</dbReference>
<keyword evidence="3 8" id="KW-0547">Nucleotide-binding</keyword>
<accession>A0A1J1DYG2</accession>
<dbReference type="PANTHER" id="PTHR43766">
    <property type="entry name" value="TRYPTOPHAN--TRNA LIGASE, MITOCHONDRIAL"/>
    <property type="match status" value="1"/>
</dbReference>
<keyword evidence="8" id="KW-0963">Cytoplasm</keyword>
<feature type="short sequence motif" description="'KMSKS' region" evidence="8">
    <location>
        <begin position="191"/>
        <end position="195"/>
    </location>
</feature>
<evidence type="ECO:0000256" key="1">
    <source>
        <dbReference type="ARBA" id="ARBA00005594"/>
    </source>
</evidence>
<dbReference type="InterPro" id="IPR024109">
    <property type="entry name" value="Trp-tRNA-ligase_bac-type"/>
</dbReference>
<reference evidence="10 11" key="1">
    <citation type="submission" date="2014-03" db="EMBL/GenBank/DDBJ databases">
        <title>complete genome sequence of Flavobacteriaceae bacterium JBKA-6.</title>
        <authorList>
            <person name="Takano T."/>
            <person name="Nakamura Y."/>
            <person name="Takuma S."/>
            <person name="Yasuike M."/>
            <person name="Matsuyama T."/>
            <person name="Sakai T."/>
            <person name="Fujiwara A."/>
            <person name="Kimoto K."/>
            <person name="Fukuda Y."/>
            <person name="Kondo H."/>
            <person name="Hirono I."/>
            <person name="Nakayasu C."/>
        </authorList>
    </citation>
    <scope>NUCLEOTIDE SEQUENCE [LARGE SCALE GENOMIC DNA]</scope>
    <source>
        <strain evidence="10 11">JBKA-6</strain>
    </source>
</reference>
<dbReference type="NCBIfam" id="TIGR00233">
    <property type="entry name" value="trpS"/>
    <property type="match status" value="1"/>
</dbReference>
<evidence type="ECO:0000256" key="9">
    <source>
        <dbReference type="RuleBase" id="RU363036"/>
    </source>
</evidence>
<evidence type="ECO:0000256" key="6">
    <source>
        <dbReference type="ARBA" id="ARBA00023146"/>
    </source>
</evidence>
<gene>
    <name evidence="8" type="primary">trpS</name>
    <name evidence="10" type="ORF">JBKA6_0922</name>
</gene>
<dbReference type="KEGG" id="ise:JBKA6_0922"/>
<comment type="subcellular location">
    <subcellularLocation>
        <location evidence="8">Cytoplasm</location>
    </subcellularLocation>
</comment>
<dbReference type="FunFam" id="1.10.240.10:FF:000005">
    <property type="entry name" value="Tryptophan--tRNA ligase"/>
    <property type="match status" value="1"/>
</dbReference>
<feature type="binding site" evidence="8">
    <location>
        <begin position="9"/>
        <end position="11"/>
    </location>
    <ligand>
        <name>ATP</name>
        <dbReference type="ChEBI" id="CHEBI:30616"/>
    </ligand>
</feature>
<dbReference type="Pfam" id="PF00579">
    <property type="entry name" value="tRNA-synt_1b"/>
    <property type="match status" value="1"/>
</dbReference>
<dbReference type="Gene3D" id="3.40.50.620">
    <property type="entry name" value="HUPs"/>
    <property type="match status" value="1"/>
</dbReference>
<proteinExistence type="inferred from homology"/>
<dbReference type="GO" id="GO:0005524">
    <property type="term" value="F:ATP binding"/>
    <property type="evidence" value="ECO:0007669"/>
    <property type="project" value="UniProtKB-UniRule"/>
</dbReference>
<comment type="catalytic activity">
    <reaction evidence="7 8">
        <text>tRNA(Trp) + L-tryptophan + ATP = L-tryptophyl-tRNA(Trp) + AMP + diphosphate + H(+)</text>
        <dbReference type="Rhea" id="RHEA:24080"/>
        <dbReference type="Rhea" id="RHEA-COMP:9671"/>
        <dbReference type="Rhea" id="RHEA-COMP:9705"/>
        <dbReference type="ChEBI" id="CHEBI:15378"/>
        <dbReference type="ChEBI" id="CHEBI:30616"/>
        <dbReference type="ChEBI" id="CHEBI:33019"/>
        <dbReference type="ChEBI" id="CHEBI:57912"/>
        <dbReference type="ChEBI" id="CHEBI:78442"/>
        <dbReference type="ChEBI" id="CHEBI:78535"/>
        <dbReference type="ChEBI" id="CHEBI:456215"/>
        <dbReference type="EC" id="6.1.1.2"/>
    </reaction>
</comment>
<feature type="binding site" evidence="8">
    <location>
        <begin position="191"/>
        <end position="195"/>
    </location>
    <ligand>
        <name>ATP</name>
        <dbReference type="ChEBI" id="CHEBI:30616"/>
    </ligand>
</feature>
<evidence type="ECO:0000256" key="5">
    <source>
        <dbReference type="ARBA" id="ARBA00022917"/>
    </source>
</evidence>
<keyword evidence="11" id="KW-1185">Reference proteome</keyword>
<comment type="subunit">
    <text evidence="8">Homodimer.</text>
</comment>
<dbReference type="HAMAP" id="MF_00140_B">
    <property type="entry name" value="Trp_tRNA_synth_B"/>
    <property type="match status" value="1"/>
</dbReference>
<dbReference type="Proteomes" id="UP000243197">
    <property type="component" value="Chromosome"/>
</dbReference>
<evidence type="ECO:0000256" key="7">
    <source>
        <dbReference type="ARBA" id="ARBA00049929"/>
    </source>
</evidence>
<evidence type="ECO:0000256" key="2">
    <source>
        <dbReference type="ARBA" id="ARBA00022598"/>
    </source>
</evidence>
<feature type="binding site" evidence="8">
    <location>
        <position position="184"/>
    </location>
    <ligand>
        <name>ATP</name>
        <dbReference type="ChEBI" id="CHEBI:30616"/>
    </ligand>
</feature>
<dbReference type="EC" id="6.1.1.2" evidence="8"/>
<evidence type="ECO:0000256" key="4">
    <source>
        <dbReference type="ARBA" id="ARBA00022840"/>
    </source>
</evidence>
<sequence length="329" mass="37379">MTRILTGIQSTGVPHLGNILGAIRPSIELSKEKNIESFFFIADMHSLTTIKNPDILKHNTYSVAAAWLSFDFDIDNNLFYRQSDLPEVTELSWYLSCVAPYPMLANAHSFKDKSNHLHSVNTGLFYYPILMSADILLYNANIVPVGKDQKQHLEITRDIANSFNNKYGNVLVVPEARITNNANIPGTDGNKMSKSYNNFIDIFLSENELKKQIMGIITDSISLEDPKNPETCNVFNIYKTIAGQNDIQTLREKYINGNFGYGNAKKMLFELILEKFKSNREKFNEYINDLDYIDTALKRGAEKARDTANDTLNKVRSAVGYKKLSYKKI</sequence>
<feature type="binding site" evidence="8">
    <location>
        <begin position="146"/>
        <end position="148"/>
    </location>
    <ligand>
        <name>ATP</name>
        <dbReference type="ChEBI" id="CHEBI:30616"/>
    </ligand>
</feature>
<keyword evidence="6 8" id="KW-0030">Aminoacyl-tRNA synthetase</keyword>
<dbReference type="RefSeq" id="WP_096686313.1">
    <property type="nucleotide sequence ID" value="NZ_AP014564.1"/>
</dbReference>
<feature type="binding site" evidence="8">
    <location>
        <position position="134"/>
    </location>
    <ligand>
        <name>L-tryptophan</name>
        <dbReference type="ChEBI" id="CHEBI:57912"/>
    </ligand>
</feature>
<dbReference type="GO" id="GO:0006436">
    <property type="term" value="P:tryptophanyl-tRNA aminoacylation"/>
    <property type="evidence" value="ECO:0007669"/>
    <property type="project" value="UniProtKB-UniRule"/>
</dbReference>
<evidence type="ECO:0000313" key="10">
    <source>
        <dbReference type="EMBL" id="BAV94935.1"/>
    </source>
</evidence>
<feature type="short sequence motif" description="'HIGH' region" evidence="8">
    <location>
        <begin position="10"/>
        <end position="18"/>
    </location>
</feature>
<name>A0A1J1DYG2_9FLAO</name>
<evidence type="ECO:0000256" key="3">
    <source>
        <dbReference type="ARBA" id="ARBA00022741"/>
    </source>
</evidence>
<dbReference type="PANTHER" id="PTHR43766:SF1">
    <property type="entry name" value="TRYPTOPHAN--TRNA LIGASE, MITOCHONDRIAL"/>
    <property type="match status" value="1"/>
</dbReference>
<keyword evidence="4 8" id="KW-0067">ATP-binding</keyword>
<dbReference type="InterPro" id="IPR050203">
    <property type="entry name" value="Trp-tRNA_synthetase"/>
</dbReference>
<dbReference type="InterPro" id="IPR002305">
    <property type="entry name" value="aa-tRNA-synth_Ic"/>
</dbReference>
<dbReference type="EMBL" id="AP014564">
    <property type="protein sequence ID" value="BAV94935.1"/>
    <property type="molecule type" value="Genomic_DNA"/>
</dbReference>
<dbReference type="OrthoDB" id="9801042at2"/>
<dbReference type="GO" id="GO:0005829">
    <property type="term" value="C:cytosol"/>
    <property type="evidence" value="ECO:0007669"/>
    <property type="project" value="TreeGrafter"/>
</dbReference>
<feature type="binding site" evidence="8">
    <location>
        <begin position="17"/>
        <end position="18"/>
    </location>
    <ligand>
        <name>ATP</name>
        <dbReference type="ChEBI" id="CHEBI:30616"/>
    </ligand>
</feature>
<dbReference type="PRINTS" id="PR01039">
    <property type="entry name" value="TRNASYNTHTRP"/>
</dbReference>
<comment type="similarity">
    <text evidence="1 8 9">Belongs to the class-I aminoacyl-tRNA synthetase family.</text>
</comment>
<organism evidence="10 11">
    <name type="scientific">Ichthyobacterium seriolicida</name>
    <dbReference type="NCBI Taxonomy" id="242600"/>
    <lineage>
        <taxon>Bacteria</taxon>
        <taxon>Pseudomonadati</taxon>
        <taxon>Bacteroidota</taxon>
        <taxon>Flavobacteriia</taxon>
        <taxon>Flavobacteriales</taxon>
        <taxon>Ichthyobacteriaceae</taxon>
        <taxon>Ichthyobacterium</taxon>
    </lineage>
</organism>
<dbReference type="Gene3D" id="1.10.240.10">
    <property type="entry name" value="Tyrosyl-Transfer RNA Synthetase"/>
    <property type="match status" value="1"/>
</dbReference>
<keyword evidence="5 8" id="KW-0648">Protein biosynthesis</keyword>
<dbReference type="SUPFAM" id="SSF52374">
    <property type="entry name" value="Nucleotidylyl transferase"/>
    <property type="match status" value="1"/>
</dbReference>
<evidence type="ECO:0000313" key="11">
    <source>
        <dbReference type="Proteomes" id="UP000243197"/>
    </source>
</evidence>
<evidence type="ECO:0000256" key="8">
    <source>
        <dbReference type="HAMAP-Rule" id="MF_00140"/>
    </source>
</evidence>
<protein>
    <recommendedName>
        <fullName evidence="8">Tryptophan--tRNA ligase</fullName>
        <ecNumber evidence="8">6.1.1.2</ecNumber>
    </recommendedName>
    <alternativeName>
        <fullName evidence="8">Tryptophanyl-tRNA synthetase</fullName>
        <shortName evidence="8">TrpRS</shortName>
    </alternativeName>
</protein>
<comment type="function">
    <text evidence="8">Catalyzes the attachment of tryptophan to tRNA(Trp).</text>
</comment>
<dbReference type="InterPro" id="IPR014729">
    <property type="entry name" value="Rossmann-like_a/b/a_fold"/>
</dbReference>
<dbReference type="InterPro" id="IPR002306">
    <property type="entry name" value="Trp-tRNA-ligase"/>
</dbReference>
<dbReference type="AlphaFoldDB" id="A0A1J1DYG2"/>
<dbReference type="GO" id="GO:0004830">
    <property type="term" value="F:tryptophan-tRNA ligase activity"/>
    <property type="evidence" value="ECO:0007669"/>
    <property type="project" value="UniProtKB-UniRule"/>
</dbReference>